<feature type="region of interest" description="Disordered" evidence="2">
    <location>
        <begin position="467"/>
        <end position="630"/>
    </location>
</feature>
<dbReference type="OrthoDB" id="4062651at2759"/>
<dbReference type="SMART" id="SM00220">
    <property type="entry name" value="S_TKc"/>
    <property type="match status" value="1"/>
</dbReference>
<evidence type="ECO:0000313" key="4">
    <source>
        <dbReference type="EMBL" id="KAG2493580.1"/>
    </source>
</evidence>
<dbReference type="PANTHER" id="PTHR44329:SF289">
    <property type="entry name" value="SERINE_THREONINE-PROTEIN KINASE VIK"/>
    <property type="match status" value="1"/>
</dbReference>
<reference evidence="4" key="1">
    <citation type="journal article" date="2020" name="bioRxiv">
        <title>Comparative genomics of Chlamydomonas.</title>
        <authorList>
            <person name="Craig R.J."/>
            <person name="Hasan A.R."/>
            <person name="Ness R.W."/>
            <person name="Keightley P.D."/>
        </authorList>
    </citation>
    <scope>NUCLEOTIDE SEQUENCE</scope>
    <source>
        <strain evidence="4">CCAP 11/70</strain>
    </source>
</reference>
<feature type="domain" description="Protein kinase" evidence="3">
    <location>
        <begin position="21"/>
        <end position="353"/>
    </location>
</feature>
<dbReference type="PROSITE" id="PS50011">
    <property type="entry name" value="PROTEIN_KINASE_DOM"/>
    <property type="match status" value="2"/>
</dbReference>
<sequence>MSILSVIAARRGGSPAPLESLKLGKPLGKGGFAVVYSGRLALDAGGELRCAVKVLHPEFCEDNADNVELRLFKEEAEVILSLEHPNIINAYGLLKLGPGFPGLNGYTQPAYALVLELMEGGSLAGLMVKQLLAGSSPKYTFTQALGWALDVARALQYLHAGGRDGAPRIHRDVKLENVLLTDGAHTAKLADFGLQRAVFHQRGAQQPMLVRRSQRPPPNATPPAAAAAARVTGPSRLALDPHRPSAATPKHLRSTGTGAESTSARASPLASTAHPTLAADDLGAHTAEPGPTSGGDAPLFYALHETAGLVPLGPSRGVAEVPGTSPQDGNGNPMDRIISALEIARRSASMPQLDAQILNGLQAGPTVEPSAAISTRQPSGLASAVASVPGALATSPQAANGSLLALTAKLAPVGGSLSSRPRSGSPRFMGGVLGGASPTRPSPLGGPSLRSGMAGEALAKRTSFSLRETSAAAQDPAATQPSPASMPGERPPECAALSASRSLHRQRSEATRPPPLTTQQSGPHAPAAGPASAGDAASSSPAATPSPSAAGREGPERSGTPTPQASTQNVDLIVDGQSVSPTGSGALAARPPSSRQRGSNGASSANAAAGGGPVMSLTEDGTMPVPELPGCAAPLTTSGIGADPTGAESLVGDVTAVSFDTDTAAAISGPRSRRQEGELTSLAEVETQEEVEQASGTGMAMSPTALEVGLRSKSVLQAGSGAAEPHSAPLAMMDLLQMRLGAGSVSVRSVRGSASGRQGSATAIPRLAELAAATRAAAANGGGVVVSSPGGGARCASMGGSSPSKLASKKGQQAEFEEVFSLTGRTGSLVYLAPEAYKNEPYNDKVDVYSLAILIYELFGRTSLTYTHISTKLPAFSRMLINAEDFADRVAAGYRPPRPNGMSKLPPELWELIESAWHQDPVQRPDIDSVVETLEALVGPVAEAEAGKGGKASQGCSCVIC</sequence>
<feature type="compositionally biased region" description="Low complexity" evidence="2">
    <location>
        <begin position="413"/>
        <end position="430"/>
    </location>
</feature>
<keyword evidence="5" id="KW-1185">Reference proteome</keyword>
<keyword evidence="1" id="KW-0547">Nucleotide-binding</keyword>
<feature type="compositionally biased region" description="Low complexity" evidence="2">
    <location>
        <begin position="598"/>
        <end position="608"/>
    </location>
</feature>
<dbReference type="InterPro" id="IPR051681">
    <property type="entry name" value="Ser/Thr_Kinases-Pseudokinases"/>
</dbReference>
<dbReference type="SUPFAM" id="SSF56112">
    <property type="entry name" value="Protein kinase-like (PK-like)"/>
    <property type="match status" value="1"/>
</dbReference>
<gene>
    <name evidence="4" type="ORF">HYH03_008099</name>
</gene>
<feature type="compositionally biased region" description="Polar residues" evidence="2">
    <location>
        <begin position="467"/>
        <end position="483"/>
    </location>
</feature>
<proteinExistence type="predicted"/>
<dbReference type="Pfam" id="PF07714">
    <property type="entry name" value="PK_Tyr_Ser-Thr"/>
    <property type="match status" value="2"/>
</dbReference>
<dbReference type="InterPro" id="IPR017441">
    <property type="entry name" value="Protein_kinase_ATP_BS"/>
</dbReference>
<dbReference type="Gene3D" id="1.10.510.10">
    <property type="entry name" value="Transferase(Phosphotransferase) domain 1"/>
    <property type="match status" value="2"/>
</dbReference>
<feature type="compositionally biased region" description="Polar residues" evidence="2">
    <location>
        <begin position="559"/>
        <end position="570"/>
    </location>
</feature>
<evidence type="ECO:0000256" key="2">
    <source>
        <dbReference type="SAM" id="MobiDB-lite"/>
    </source>
</evidence>
<dbReference type="InterPro" id="IPR011009">
    <property type="entry name" value="Kinase-like_dom_sf"/>
</dbReference>
<dbReference type="PROSITE" id="PS00107">
    <property type="entry name" value="PROTEIN_KINASE_ATP"/>
    <property type="match status" value="1"/>
</dbReference>
<comment type="caution">
    <text evidence="4">The sequence shown here is derived from an EMBL/GenBank/DDBJ whole genome shotgun (WGS) entry which is preliminary data.</text>
</comment>
<evidence type="ECO:0000313" key="5">
    <source>
        <dbReference type="Proteomes" id="UP000612055"/>
    </source>
</evidence>
<dbReference type="InterPro" id="IPR001245">
    <property type="entry name" value="Ser-Thr/Tyr_kinase_cat_dom"/>
</dbReference>
<keyword evidence="1" id="KW-0067">ATP-binding</keyword>
<dbReference type="GO" id="GO:0004674">
    <property type="term" value="F:protein serine/threonine kinase activity"/>
    <property type="evidence" value="ECO:0007669"/>
    <property type="project" value="TreeGrafter"/>
</dbReference>
<feature type="region of interest" description="Disordered" evidence="2">
    <location>
        <begin position="204"/>
        <end position="273"/>
    </location>
</feature>
<dbReference type="EMBL" id="JAEHOE010000036">
    <property type="protein sequence ID" value="KAG2493580.1"/>
    <property type="molecule type" value="Genomic_DNA"/>
</dbReference>
<protein>
    <recommendedName>
        <fullName evidence="3">Protein kinase domain-containing protein</fullName>
    </recommendedName>
</protein>
<feature type="compositionally biased region" description="Low complexity" evidence="2">
    <location>
        <begin position="521"/>
        <end position="551"/>
    </location>
</feature>
<accession>A0A835Y6Y8</accession>
<dbReference type="GO" id="GO:0005524">
    <property type="term" value="F:ATP binding"/>
    <property type="evidence" value="ECO:0007669"/>
    <property type="project" value="UniProtKB-UniRule"/>
</dbReference>
<feature type="compositionally biased region" description="Polar residues" evidence="2">
    <location>
        <begin position="254"/>
        <end position="273"/>
    </location>
</feature>
<dbReference type="Proteomes" id="UP000612055">
    <property type="component" value="Unassembled WGS sequence"/>
</dbReference>
<feature type="binding site" evidence="1">
    <location>
        <position position="53"/>
    </location>
    <ligand>
        <name>ATP</name>
        <dbReference type="ChEBI" id="CHEBI:30616"/>
    </ligand>
</feature>
<feature type="domain" description="Protein kinase" evidence="3">
    <location>
        <begin position="576"/>
        <end position="938"/>
    </location>
</feature>
<evidence type="ECO:0000259" key="3">
    <source>
        <dbReference type="PROSITE" id="PS50011"/>
    </source>
</evidence>
<dbReference type="AlphaFoldDB" id="A0A835Y6Y8"/>
<feature type="region of interest" description="Disordered" evidence="2">
    <location>
        <begin position="413"/>
        <end position="452"/>
    </location>
</feature>
<dbReference type="InterPro" id="IPR000719">
    <property type="entry name" value="Prot_kinase_dom"/>
</dbReference>
<organism evidence="4 5">
    <name type="scientific">Edaphochlamys debaryana</name>
    <dbReference type="NCBI Taxonomy" id="47281"/>
    <lineage>
        <taxon>Eukaryota</taxon>
        <taxon>Viridiplantae</taxon>
        <taxon>Chlorophyta</taxon>
        <taxon>core chlorophytes</taxon>
        <taxon>Chlorophyceae</taxon>
        <taxon>CS clade</taxon>
        <taxon>Chlamydomonadales</taxon>
        <taxon>Chlamydomonadales incertae sedis</taxon>
        <taxon>Edaphochlamys</taxon>
    </lineage>
</organism>
<name>A0A835Y6Y8_9CHLO</name>
<dbReference type="PANTHER" id="PTHR44329">
    <property type="entry name" value="SERINE/THREONINE-PROTEIN KINASE TNNI3K-RELATED"/>
    <property type="match status" value="1"/>
</dbReference>
<evidence type="ECO:0000256" key="1">
    <source>
        <dbReference type="PROSITE-ProRule" id="PRU10141"/>
    </source>
</evidence>